<comment type="subcellular location">
    <subcellularLocation>
        <location evidence="1">Nucleus</location>
    </subcellularLocation>
</comment>
<evidence type="ECO:0000313" key="7">
    <source>
        <dbReference type="RefSeq" id="XP_011076464.1"/>
    </source>
</evidence>
<evidence type="ECO:0000256" key="1">
    <source>
        <dbReference type="ARBA" id="ARBA00004123"/>
    </source>
</evidence>
<dbReference type="AlphaFoldDB" id="A0A6I9T7J9"/>
<feature type="domain" description="BRX" evidence="5">
    <location>
        <begin position="56"/>
        <end position="111"/>
    </location>
</feature>
<dbReference type="GO" id="GO:0005634">
    <property type="term" value="C:nucleus"/>
    <property type="evidence" value="ECO:0007669"/>
    <property type="project" value="UniProtKB-SubCell"/>
</dbReference>
<dbReference type="Pfam" id="PF08381">
    <property type="entry name" value="BRX"/>
    <property type="match status" value="2"/>
</dbReference>
<dbReference type="Proteomes" id="UP000504604">
    <property type="component" value="Linkage group LG4"/>
</dbReference>
<dbReference type="InterPro" id="IPR013591">
    <property type="entry name" value="Brevis_radix_dom"/>
</dbReference>
<dbReference type="GeneID" id="110011218"/>
<comment type="similarity">
    <text evidence="2">Belongs to the BRX family.</text>
</comment>
<evidence type="ECO:0000313" key="6">
    <source>
        <dbReference type="Proteomes" id="UP000504604"/>
    </source>
</evidence>
<keyword evidence="3" id="KW-0539">Nucleus</keyword>
<dbReference type="KEGG" id="sind:110011218"/>
<sequence>MSRIYDNWERLVAAVLKREQIRQLCYAPSSSSGSTLSSDFSTISTSQPDESSQIENELTEPYKPGVHVTLEASGDESIKVKRVRFSPRKFNEKEAETWWLNNRDKVYKKYNDLAALAQLKKLSISGKAGSASIVTFLDIREESNEQPLSQTTFDQNMKSRNSEVEGTASHIADVWIETYEPGVHVTLSAFRDGSRDIKRIRFSRRRFREHEAEAWWLENREKVYKKYSVIHP</sequence>
<proteinExistence type="inferred from homology"/>
<keyword evidence="6" id="KW-1185">Reference proteome</keyword>
<name>A0A6I9T7J9_SESIN</name>
<dbReference type="PROSITE" id="PS51514">
    <property type="entry name" value="BRX"/>
    <property type="match status" value="2"/>
</dbReference>
<gene>
    <name evidence="7" type="primary">LOC110011218</name>
</gene>
<feature type="compositionally biased region" description="Polar residues" evidence="4">
    <location>
        <begin position="47"/>
        <end position="56"/>
    </location>
</feature>
<protein>
    <submittedName>
        <fullName evidence="7">Protein Brevis radix-like 2</fullName>
    </submittedName>
</protein>
<dbReference type="OrthoDB" id="907176at2759"/>
<feature type="domain" description="BRX" evidence="5">
    <location>
        <begin position="173"/>
        <end position="228"/>
    </location>
</feature>
<feature type="compositionally biased region" description="Low complexity" evidence="4">
    <location>
        <begin position="29"/>
        <end position="46"/>
    </location>
</feature>
<dbReference type="PANTHER" id="PTHR46058:SF3">
    <property type="entry name" value="PROTEIN BREVIS RADIX-LIKE 4"/>
    <property type="match status" value="1"/>
</dbReference>
<evidence type="ECO:0000259" key="5">
    <source>
        <dbReference type="PROSITE" id="PS51514"/>
    </source>
</evidence>
<reference evidence="7" key="1">
    <citation type="submission" date="2025-08" db="UniProtKB">
        <authorList>
            <consortium name="RefSeq"/>
        </authorList>
    </citation>
    <scope>IDENTIFICATION</scope>
</reference>
<evidence type="ECO:0000256" key="2">
    <source>
        <dbReference type="ARBA" id="ARBA00009057"/>
    </source>
</evidence>
<feature type="region of interest" description="Disordered" evidence="4">
    <location>
        <begin position="28"/>
        <end position="60"/>
    </location>
</feature>
<accession>A0A6I9T7J9</accession>
<dbReference type="RefSeq" id="XP_011076464.1">
    <property type="nucleotide sequence ID" value="XM_011078162.1"/>
</dbReference>
<evidence type="ECO:0000256" key="4">
    <source>
        <dbReference type="SAM" id="MobiDB-lite"/>
    </source>
</evidence>
<evidence type="ECO:0000256" key="3">
    <source>
        <dbReference type="ARBA" id="ARBA00023242"/>
    </source>
</evidence>
<dbReference type="InterPro" id="IPR044532">
    <property type="entry name" value="BRX-like"/>
</dbReference>
<dbReference type="PANTHER" id="PTHR46058">
    <property type="entry name" value="PROTEIN BREVIS RADIX-LIKE 1"/>
    <property type="match status" value="1"/>
</dbReference>
<dbReference type="InParanoid" id="A0A6I9T7J9"/>
<organism evidence="6 7">
    <name type="scientific">Sesamum indicum</name>
    <name type="common">Oriental sesame</name>
    <name type="synonym">Sesamum orientale</name>
    <dbReference type="NCBI Taxonomy" id="4182"/>
    <lineage>
        <taxon>Eukaryota</taxon>
        <taxon>Viridiplantae</taxon>
        <taxon>Streptophyta</taxon>
        <taxon>Embryophyta</taxon>
        <taxon>Tracheophyta</taxon>
        <taxon>Spermatophyta</taxon>
        <taxon>Magnoliopsida</taxon>
        <taxon>eudicotyledons</taxon>
        <taxon>Gunneridae</taxon>
        <taxon>Pentapetalae</taxon>
        <taxon>asterids</taxon>
        <taxon>lamiids</taxon>
        <taxon>Lamiales</taxon>
        <taxon>Pedaliaceae</taxon>
        <taxon>Sesamum</taxon>
    </lineage>
</organism>